<dbReference type="AlphaFoldDB" id="A0A4V1J411"/>
<reference evidence="3" key="1">
    <citation type="journal article" date="2018" name="Nat. Microbiol.">
        <title>Leveraging single-cell genomics to expand the fungal tree of life.</title>
        <authorList>
            <person name="Ahrendt S.R."/>
            <person name="Quandt C.A."/>
            <person name="Ciobanu D."/>
            <person name="Clum A."/>
            <person name="Salamov A."/>
            <person name="Andreopoulos B."/>
            <person name="Cheng J.F."/>
            <person name="Woyke T."/>
            <person name="Pelin A."/>
            <person name="Henrissat B."/>
            <person name="Reynolds N.K."/>
            <person name="Benny G.L."/>
            <person name="Smith M.E."/>
            <person name="James T.Y."/>
            <person name="Grigoriev I.V."/>
        </authorList>
    </citation>
    <scope>NUCLEOTIDE SEQUENCE [LARGE SCALE GENOMIC DNA]</scope>
    <source>
        <strain evidence="3">RSA 468</strain>
    </source>
</reference>
<organism evidence="2 3">
    <name type="scientific">Dimargaris cristalligena</name>
    <dbReference type="NCBI Taxonomy" id="215637"/>
    <lineage>
        <taxon>Eukaryota</taxon>
        <taxon>Fungi</taxon>
        <taxon>Fungi incertae sedis</taxon>
        <taxon>Zoopagomycota</taxon>
        <taxon>Kickxellomycotina</taxon>
        <taxon>Dimargaritomycetes</taxon>
        <taxon>Dimargaritales</taxon>
        <taxon>Dimargaritaceae</taxon>
        <taxon>Dimargaris</taxon>
    </lineage>
</organism>
<dbReference type="Proteomes" id="UP000268162">
    <property type="component" value="Unassembled WGS sequence"/>
</dbReference>
<accession>A0A4V1J411</accession>
<sequence length="118" mass="12807">MKAYRSTSLQRDNSQLTSLYHTSLILLLVDVPGAMAFISKVPPTTQHGLATANNSSAGHYNQLDDQAAAEMQKEKSLGRPSQDGAFTPDTVPCRDYDTRQPTAPINPRPPGPITANRD</sequence>
<feature type="region of interest" description="Disordered" evidence="1">
    <location>
        <begin position="66"/>
        <end position="118"/>
    </location>
</feature>
<dbReference type="EMBL" id="ML003449">
    <property type="protein sequence ID" value="RKP33939.1"/>
    <property type="molecule type" value="Genomic_DNA"/>
</dbReference>
<evidence type="ECO:0000313" key="3">
    <source>
        <dbReference type="Proteomes" id="UP000268162"/>
    </source>
</evidence>
<name>A0A4V1J411_9FUNG</name>
<gene>
    <name evidence="2" type="ORF">BJ085DRAFT_28092</name>
</gene>
<evidence type="ECO:0000256" key="1">
    <source>
        <dbReference type="SAM" id="MobiDB-lite"/>
    </source>
</evidence>
<evidence type="ECO:0000313" key="2">
    <source>
        <dbReference type="EMBL" id="RKP33939.1"/>
    </source>
</evidence>
<protein>
    <submittedName>
        <fullName evidence="2">Uncharacterized protein</fullName>
    </submittedName>
</protein>
<proteinExistence type="predicted"/>
<keyword evidence="3" id="KW-1185">Reference proteome</keyword>